<dbReference type="PANTHER" id="PTHR13743:SF112">
    <property type="entry name" value="BEACH DOMAIN-CONTAINING PROTEIN"/>
    <property type="match status" value="1"/>
</dbReference>
<feature type="domain" description="BEACH" evidence="1">
    <location>
        <begin position="477"/>
        <end position="768"/>
    </location>
</feature>
<evidence type="ECO:0000313" key="2">
    <source>
        <dbReference type="EMBL" id="JAP94549.1"/>
    </source>
</evidence>
<protein>
    <submittedName>
        <fullName evidence="2">Beige/BEACH domain-containing protein</fullName>
    </submittedName>
</protein>
<dbReference type="EMBL" id="GDID01002057">
    <property type="protein sequence ID" value="JAP94549.1"/>
    <property type="molecule type" value="Transcribed_RNA"/>
</dbReference>
<gene>
    <name evidence="2" type="ORF">TPC1_12764</name>
</gene>
<dbReference type="Gene3D" id="1.10.1540.10">
    <property type="entry name" value="BEACH domain"/>
    <property type="match status" value="1"/>
</dbReference>
<dbReference type="SUPFAM" id="SSF81837">
    <property type="entry name" value="BEACH domain"/>
    <property type="match status" value="1"/>
</dbReference>
<dbReference type="InterPro" id="IPR000409">
    <property type="entry name" value="BEACH_dom"/>
</dbReference>
<dbReference type="PROSITE" id="PS50197">
    <property type="entry name" value="BEACH"/>
    <property type="match status" value="1"/>
</dbReference>
<reference evidence="2" key="1">
    <citation type="submission" date="2015-07" db="EMBL/GenBank/DDBJ databases">
        <title>Adaptation to a free-living lifestyle via gene acquisitions in the diplomonad Trepomonas sp. PC1.</title>
        <authorList>
            <person name="Xu F."/>
            <person name="Jerlstrom-Hultqvist J."/>
            <person name="Kolisko M."/>
            <person name="Simpson A.G.B."/>
            <person name="Roger A.J."/>
            <person name="Svard S.G."/>
            <person name="Andersson J.O."/>
        </authorList>
    </citation>
    <scope>NUCLEOTIDE SEQUENCE</scope>
    <source>
        <strain evidence="2">PC1</strain>
    </source>
</reference>
<evidence type="ECO:0000259" key="1">
    <source>
        <dbReference type="PROSITE" id="PS50197"/>
    </source>
</evidence>
<dbReference type="SMART" id="SM01026">
    <property type="entry name" value="Beach"/>
    <property type="match status" value="1"/>
</dbReference>
<proteinExistence type="predicted"/>
<dbReference type="Pfam" id="PF02138">
    <property type="entry name" value="Beach"/>
    <property type="match status" value="1"/>
</dbReference>
<feature type="non-terminal residue" evidence="2">
    <location>
        <position position="1"/>
    </location>
</feature>
<dbReference type="PANTHER" id="PTHR13743">
    <property type="entry name" value="BEIGE/BEACH-RELATED"/>
    <property type="match status" value="1"/>
</dbReference>
<sequence length="1015" mass="118426">NYLTASLVKYLNLKDMNEFYDDNEIIITILYQLVQSDMLAQRLCFSHLNQKSAIDVMIKFQKENFNVLSTNKQIINQITSFLVYHRIQNPEIWEFWLHPQRADYQLIKYNFINPEEKFNTFIEKSLHYIYNFSAAEADFIVTKNYDQSQTEQIRKNLIPVLSFINDTFDLSKFQFTSQQQPLVDAVRQYSFNAKNLVDDMKDEISNLVLQATQEITMLNDLCEDLNFSRHSVCQFQSYCSICGSSLSIVDTKIIHSQISIQCLRCQTDVFFNEIDSANQLLTSKIRLQHYLCDYLQQKGFSTELQYPAQRTRTEQVGILKTNHKLNYKSKLNISSQALCETICNDIFHPFAGRFGINEIGIQVSQAKLNSESLQWLFNQISPKYNEVEFQTPMNESQQIIKMGLYDSHANEKPKQFINVFFDQIRLIYKKKLAGFFWVLEIITFDSRSYYLIFDSQKACDKLLYHQTFQSKNIQIIAIDSTSQALKTPIQLFKQHKISTYAFLITLNYLTGRSLNDQYQYPIFPFLMNDRNLGEVIGAQNKQVYEKLLSKQAEFNSCSTEKVTVFQTMFSHRAIAAHYLFKLEPFLSIQRILQHGQMDDMDRQYKSLQVQWEKIQSGHSFSELVPELYCCGELFSKQSEMWAHRQLLEETEVSKWLQLIFNDQIGDLFPTFTSQEVEYKSYKNPDLLKSLFYGQLPVQLTQKLNVERDNLQVSFQLFDAVQVENLANLHIANDLPTLPIPYYFLENKLNFVVYRGDLLIQNCVLHLQNAVLQVQQITKVDQNQFLCQVQSQTKLFEHQLAENPNKIHCLYSNQKICYVLAEFDRKIQVFCSDYQKIVEKQQFQLTGTIFAVSQQQNVILTVQGQFLIIYTFKIADFSDQLQIKTNQVNIHEISRIRLPQHSKILQVDVNEFFQQIIVLYQLNIKAKLKCALVEMDFHGQVIKLKQFDQLVNGARYINKYDAPFGVVVFGSDVQLLNDEMISIKKLEIGDVTAAHQCGHFLYLASPGGVTKVEVFG</sequence>
<dbReference type="AlphaFoldDB" id="A0A146KH18"/>
<feature type="non-terminal residue" evidence="2">
    <location>
        <position position="1015"/>
    </location>
</feature>
<name>A0A146KH18_9EUKA</name>
<dbReference type="InterPro" id="IPR036372">
    <property type="entry name" value="BEACH_dom_sf"/>
</dbReference>
<dbReference type="InterPro" id="IPR050865">
    <property type="entry name" value="BEACH_Domain"/>
</dbReference>
<accession>A0A146KH18</accession>
<organism evidence="2">
    <name type="scientific">Trepomonas sp. PC1</name>
    <dbReference type="NCBI Taxonomy" id="1076344"/>
    <lineage>
        <taxon>Eukaryota</taxon>
        <taxon>Metamonada</taxon>
        <taxon>Diplomonadida</taxon>
        <taxon>Hexamitidae</taxon>
        <taxon>Hexamitinae</taxon>
        <taxon>Trepomonas</taxon>
    </lineage>
</organism>